<dbReference type="Gene3D" id="3.40.366.10">
    <property type="entry name" value="Malonyl-Coenzyme A Acyl Carrier Protein, domain 2"/>
    <property type="match status" value="3"/>
</dbReference>
<dbReference type="InterPro" id="IPR016035">
    <property type="entry name" value="Acyl_Trfase/lysoPLipase"/>
</dbReference>
<dbReference type="Pfam" id="PF02801">
    <property type="entry name" value="Ketoacyl-synt_C"/>
    <property type="match status" value="1"/>
</dbReference>
<dbReference type="InterPro" id="IPR010071">
    <property type="entry name" value="AA_adenyl_dom"/>
</dbReference>
<comment type="pathway">
    <text evidence="2">Siderophore biosynthesis; mycobactin biosynthesis.</text>
</comment>
<dbReference type="Gene3D" id="2.30.38.10">
    <property type="entry name" value="Luciferase, Domain 3"/>
    <property type="match status" value="1"/>
</dbReference>
<keyword evidence="8" id="KW-0808">Transferase</keyword>
<dbReference type="PANTHER" id="PTHR43775:SF51">
    <property type="entry name" value="INACTIVE PHENOLPHTHIOCEROL SYNTHESIS POLYKETIDE SYNTHASE TYPE I PKS1-RELATED"/>
    <property type="match status" value="1"/>
</dbReference>
<evidence type="ECO:0000256" key="2">
    <source>
        <dbReference type="ARBA" id="ARBA00005102"/>
    </source>
</evidence>
<feature type="compositionally biased region" description="Basic and acidic residues" evidence="14">
    <location>
        <begin position="2015"/>
        <end position="2030"/>
    </location>
</feature>
<dbReference type="PROSITE" id="PS52004">
    <property type="entry name" value="KS3_2"/>
    <property type="match status" value="1"/>
</dbReference>
<organism evidence="17 18">
    <name type="scientific">Streptomyces huasconensis</name>
    <dbReference type="NCBI Taxonomy" id="1854574"/>
    <lineage>
        <taxon>Bacteria</taxon>
        <taxon>Bacillati</taxon>
        <taxon>Actinomycetota</taxon>
        <taxon>Actinomycetes</taxon>
        <taxon>Kitasatosporales</taxon>
        <taxon>Streptomycetaceae</taxon>
        <taxon>Streptomyces</taxon>
    </lineage>
</organism>
<dbReference type="SUPFAM" id="SSF53901">
    <property type="entry name" value="Thiolase-like"/>
    <property type="match status" value="1"/>
</dbReference>
<dbReference type="InterPro" id="IPR018201">
    <property type="entry name" value="Ketoacyl_synth_AS"/>
</dbReference>
<dbReference type="InterPro" id="IPR036736">
    <property type="entry name" value="ACP-like_sf"/>
</dbReference>
<evidence type="ECO:0000256" key="9">
    <source>
        <dbReference type="ARBA" id="ARBA00023194"/>
    </source>
</evidence>
<dbReference type="SUPFAM" id="SSF56801">
    <property type="entry name" value="Acetyl-CoA synthetase-like"/>
    <property type="match status" value="1"/>
</dbReference>
<dbReference type="Pfam" id="PF00668">
    <property type="entry name" value="Condensation"/>
    <property type="match status" value="1"/>
</dbReference>
<feature type="compositionally biased region" description="Basic and acidic residues" evidence="14">
    <location>
        <begin position="71"/>
        <end position="82"/>
    </location>
</feature>
<dbReference type="Pfam" id="PF22621">
    <property type="entry name" value="CurL-like_PKS_C"/>
    <property type="match status" value="1"/>
</dbReference>
<dbReference type="Pfam" id="PF00550">
    <property type="entry name" value="PP-binding"/>
    <property type="match status" value="2"/>
</dbReference>
<evidence type="ECO:0000259" key="16">
    <source>
        <dbReference type="PROSITE" id="PS52004"/>
    </source>
</evidence>
<feature type="compositionally biased region" description="Basic and acidic residues" evidence="14">
    <location>
        <begin position="2436"/>
        <end position="2451"/>
    </location>
</feature>
<dbReference type="InterPro" id="IPR025110">
    <property type="entry name" value="AMP-bd_C"/>
</dbReference>
<dbReference type="RefSeq" id="WP_359777702.1">
    <property type="nucleotide sequence ID" value="NZ_JBEYRR010000004.1"/>
</dbReference>
<dbReference type="PANTHER" id="PTHR43775">
    <property type="entry name" value="FATTY ACID SYNTHASE"/>
    <property type="match status" value="1"/>
</dbReference>
<feature type="domain" description="Ketosynthase family 3 (KS3)" evidence="16">
    <location>
        <begin position="34"/>
        <end position="457"/>
    </location>
</feature>
<dbReference type="NCBIfam" id="TIGR01733">
    <property type="entry name" value="AA-adenyl-dom"/>
    <property type="match status" value="1"/>
</dbReference>
<feature type="region of interest" description="Disordered" evidence="14">
    <location>
        <begin position="890"/>
        <end position="923"/>
    </location>
</feature>
<evidence type="ECO:0000259" key="15">
    <source>
        <dbReference type="PROSITE" id="PS50075"/>
    </source>
</evidence>
<dbReference type="PROSITE" id="PS00012">
    <property type="entry name" value="PHOSPHOPANTETHEINE"/>
    <property type="match status" value="1"/>
</dbReference>
<dbReference type="SMART" id="SM00827">
    <property type="entry name" value="PKS_AT"/>
    <property type="match status" value="1"/>
</dbReference>
<dbReference type="SMART" id="SM00824">
    <property type="entry name" value="PKS_TE"/>
    <property type="match status" value="1"/>
</dbReference>
<evidence type="ECO:0000256" key="12">
    <source>
        <dbReference type="ARBA" id="ARBA00029443"/>
    </source>
</evidence>
<dbReference type="PROSITE" id="PS00455">
    <property type="entry name" value="AMP_BINDING"/>
    <property type="match status" value="1"/>
</dbReference>
<feature type="region of interest" description="Disordered" evidence="14">
    <location>
        <begin position="2420"/>
        <end position="2458"/>
    </location>
</feature>
<gene>
    <name evidence="17" type="ORF">AB0887_11960</name>
</gene>
<dbReference type="InterPro" id="IPR014030">
    <property type="entry name" value="Ketoacyl_synth_N"/>
</dbReference>
<dbReference type="InterPro" id="IPR006162">
    <property type="entry name" value="Ppantetheine_attach_site"/>
</dbReference>
<dbReference type="Gene3D" id="3.40.50.1820">
    <property type="entry name" value="alpha/beta hydrolase"/>
    <property type="match status" value="1"/>
</dbReference>
<evidence type="ECO:0000256" key="10">
    <source>
        <dbReference type="ARBA" id="ARBA00023268"/>
    </source>
</evidence>
<keyword evidence="6" id="KW-0597">Phosphoprotein</keyword>
<dbReference type="InterPro" id="IPR050091">
    <property type="entry name" value="PKS_NRPS_Biosynth_Enz"/>
</dbReference>
<comment type="caution">
    <text evidence="17">The sequence shown here is derived from an EMBL/GenBank/DDBJ whole genome shotgun (WGS) entry which is preliminary data.</text>
</comment>
<accession>A0ABV3LT68</accession>
<evidence type="ECO:0000256" key="6">
    <source>
        <dbReference type="ARBA" id="ARBA00022553"/>
    </source>
</evidence>
<dbReference type="Pfam" id="PF00975">
    <property type="entry name" value="Thioesterase"/>
    <property type="match status" value="1"/>
</dbReference>
<feature type="domain" description="Carrier" evidence="15">
    <location>
        <begin position="919"/>
        <end position="996"/>
    </location>
</feature>
<dbReference type="Pfam" id="PF08990">
    <property type="entry name" value="Docking"/>
    <property type="match status" value="1"/>
</dbReference>
<dbReference type="InterPro" id="IPR009081">
    <property type="entry name" value="PP-bd_ACP"/>
</dbReference>
<dbReference type="InterPro" id="IPR020802">
    <property type="entry name" value="TesA-like"/>
</dbReference>
<dbReference type="Gene3D" id="3.30.559.10">
    <property type="entry name" value="Chloramphenicol acetyltransferase-like domain"/>
    <property type="match status" value="1"/>
</dbReference>
<dbReference type="InterPro" id="IPR016039">
    <property type="entry name" value="Thiolase-like"/>
</dbReference>
<evidence type="ECO:0000256" key="5">
    <source>
        <dbReference type="ARBA" id="ARBA00022450"/>
    </source>
</evidence>
<dbReference type="Gene3D" id="3.30.70.3290">
    <property type="match status" value="2"/>
</dbReference>
<evidence type="ECO:0000256" key="1">
    <source>
        <dbReference type="ARBA" id="ARBA00001957"/>
    </source>
</evidence>
<protein>
    <recommendedName>
        <fullName evidence="4">Phenyloxazoline synthase MbtB</fullName>
    </recommendedName>
    <alternativeName>
        <fullName evidence="13">Mycobactin synthetase protein B</fullName>
    </alternativeName>
</protein>
<dbReference type="InterPro" id="IPR001227">
    <property type="entry name" value="Ac_transferase_dom_sf"/>
</dbReference>
<comment type="similarity">
    <text evidence="3">Belongs to the ATP-dependent AMP-binding enzyme family. MbtB subfamily.</text>
</comment>
<sequence length="2458" mass="261189">MSDTNDKLLGYLKRLTVDLHQARERLRAVEEGDREPIAIVGMACRYPGGVDSPDALWRLLSSGGETVGAFPRDRGWDEDLHETPPGTPGRSLTGSGGFLYDAPDFDAGFFGISPREALAMDPQQRLLLETAWQAFEHAGIDPESVRDTETGVFTGLSCGDYGMGRGAVPEEAEGFLATGTAGGVASGRISYTLGLRGPAITVETACSSSLVALHLAVQSLRRGECAMALAGGATVMSTPQLFTEFTRMQGLSPDGRCRPFSAAAEGSGFSEGVGVLLVERLSDARRLGHPVLAVVRGSAVNQDGTSNGFTAPSGAAQQRVIRKALADARLSPQDVQVVEASSTGTPLGDPIEARALLAAYGRDRDRPLRLGSLKPNIGHAQAAAGVAGVIKTVLSLRHGRLPATLHVAEPTPHVDWSTGAVELVAEETAWPETSGPRRGAVSSQGISGTNAHVIIEEAPAPAPDPTPAAYAPVTTGQDRPCLLTLSAKTPAALEALTARYADLLADDERRLPDHDEYVVLDEHDGRDEHDVHDDRFPQDGGSSVARTASLASICRTTSLGRSHFAHRLTAVASSRAELRDLLTRTRTASAPPPGVRTGVRAPEAARGPVFLFTGGADSLSAARAAELAEAEPAFRDALDRCAGTDGGGRPSPFAVAYALAELWRSWGVEPAAALGHGIGGPVAACVMGTMGMADAQREAARVPVDAGDRERFADGIAGLLRDGHRTFVEIGPASPFLDRVRMSELVDNGHGDGHGHDHDQLRTAAPIAVLPSLREGEDARRTLLDSLGALYTRGARVDWSRLHGEVAGPPAALPGYPFQRERYWLWTGAGAGAGADCEEQAPAATATASAFAVGGPLVAQVRLVSADGTPVALADGVRLEAVPGAAYSRAVEPAPEAVDGTEKPTAPTTPTASTTPTAPEPGNTAELAIGIIGRARGAAVTGDDLHRTLRSLGIDSLIAMDIRHTLARRLGVDLPLRDLLDGRSVTEIARHVAELAPTAQAARGTERTGAAPDTRPATAPATTQATTPSANPTSPPAADPTADPDARHDPFPLTDLQQAYLVGRTDAFELGNVSTSFLVEIDLRETDLDRLAAAFRHLVDRHDMLRAVVSADGHQRVLAEVPEYRIATVDLRGRDAAEREHRLAEIHEEMRHQVFDTEVWPLFDVRASLLDAHTTRLHLNFDALILDGRSAGLLFQEWAETYRSGTPVAPAPALTYRDYVLAAAGTDAAQREKSLAYWQARAAGLPPAPGLPLRTGPAPRRPVFTHRTGRIEGGAWQRFKDHAAAAGVSPSAALCTAYAQVLGAWSASPRFTLNLLAFNRRPLHEDVGRIVGNFSTTTLLEVDATPALDFTSCAVRLQDQLLTDLDHGHVSGVEVLRELNRTRGGTGLASMPVVFTSTLGFAGRGDGEHGGITALTTLGASGTLASSSVRTPQVWLDHQAVEEAGELLLNWDVVEEMFPDGVVDGMWAAYLDLVEDLCGERAWHRPPSVPVPAAALETRRAANATDAPVARELLHDAFLRQARSRPTAPAVITAARTLDYGEVDRRSDRIARWLADHGAGPGVLVGIVMDKSWEQVVAALGILKAGAAYVPVDAAVPGHRLRVIMESAGIELVLTRSAVADGLDLPDGIRSLHVDTERDVCTERAVDTERGVDTEPIGAVERGVGTPLSSAGPDDLAYVIFTSGSTGVPKGVMIEHAAAVNTIRDINDRFDVTARDRVLGLSAFNFDLSVYDVFGLLSAGGAVVLPEASAQREPAAWLDLVNRHGVTIWNSVPALMDMFVEHVRAIGGPSSLRVVMMSGDWVPVTLPAAIGSALPNARTWSLGGATEASIWSIQYPITDVDPEWTSIPYGRPMRNQRFHVLDEALRPRPDWVPGDLYIAGTGLARGYLGDAMKTRAAFLRHPVTGERLYRTGDLGRYLPDGTIEFLGRADSQVKVQGHRIELGEVEATLSRRPDVRAAAAVAEGERGGPRRLIAYAVSGTPEDELREALGRELPGYMVPARIVVMDELPLTANGKVDRGRLPSPEERAPRSAEAIAPRDATERLLCEIWSEFFAPADGRAVPGGPESPDSPVTPVTPVGFGAGVTANFFDLGGDSLIAVRMMARIRQRTGRSLPVATLLARPTIEALAKALAEVPAAVAAEAPAGSLRDQIDDADRTALVTLRESGTRPPLFFVHPVGGDVLCYAGLAALLDDDQPFHALQYPDFGHSDLGPALVTVADLAAHYADAITERFPAGPYRLGGWSMGGVIALETARLLTARGGTVELVAAVDLLEPPGRTEPASDAALLARFTRDLTGLSGGHGNPEPVEFEATGDHATPEELLTRARQAGVLPDIDAATLERLARRFLRLSRALADHEPTPYRGRVRLLRAMDGATPATTRQWLEILGDGAESVDIPGDHYSVMRAPHLQTLAAELGKALEDLPDTQDQTKQAATRDTQDDRDIQDARDTQNPRRRRTG</sequence>
<dbReference type="InterPro" id="IPR020841">
    <property type="entry name" value="PKS_Beta-ketoAc_synthase_dom"/>
</dbReference>
<evidence type="ECO:0000313" key="17">
    <source>
        <dbReference type="EMBL" id="MEW2362654.1"/>
    </source>
</evidence>
<keyword evidence="10" id="KW-0511">Multifunctional enzyme</keyword>
<feature type="domain" description="Carrier" evidence="15">
    <location>
        <begin position="2036"/>
        <end position="2135"/>
    </location>
</feature>
<evidence type="ECO:0000256" key="11">
    <source>
        <dbReference type="ARBA" id="ARBA00023315"/>
    </source>
</evidence>
<keyword evidence="9" id="KW-0045">Antibiotic biosynthesis</keyword>
<feature type="compositionally biased region" description="Low complexity" evidence="14">
    <location>
        <begin position="903"/>
        <end position="921"/>
    </location>
</feature>
<dbReference type="SMART" id="SM00825">
    <property type="entry name" value="PKS_KS"/>
    <property type="match status" value="1"/>
</dbReference>
<keyword evidence="7" id="KW-0436">Ligase</keyword>
<dbReference type="InterPro" id="IPR032821">
    <property type="entry name" value="PKS_assoc"/>
</dbReference>
<dbReference type="Gene3D" id="3.30.300.30">
    <property type="match status" value="1"/>
</dbReference>
<feature type="region of interest" description="Disordered" evidence="14">
    <location>
        <begin position="996"/>
        <end position="1051"/>
    </location>
</feature>
<dbReference type="Pfam" id="PF16197">
    <property type="entry name" value="KAsynt_C_assoc"/>
    <property type="match status" value="1"/>
</dbReference>
<dbReference type="InterPro" id="IPR001242">
    <property type="entry name" value="Condensation_dom"/>
</dbReference>
<dbReference type="PROSITE" id="PS00606">
    <property type="entry name" value="KS3_1"/>
    <property type="match status" value="1"/>
</dbReference>
<dbReference type="Gene3D" id="1.10.1200.10">
    <property type="entry name" value="ACP-like"/>
    <property type="match status" value="2"/>
</dbReference>
<dbReference type="EMBL" id="JBEYRS010000004">
    <property type="protein sequence ID" value="MEW2362654.1"/>
    <property type="molecule type" value="Genomic_DNA"/>
</dbReference>
<dbReference type="PROSITE" id="PS50075">
    <property type="entry name" value="CARRIER"/>
    <property type="match status" value="2"/>
</dbReference>
<dbReference type="SUPFAM" id="SSF47336">
    <property type="entry name" value="ACP-like"/>
    <property type="match status" value="2"/>
</dbReference>
<dbReference type="Pfam" id="PF00501">
    <property type="entry name" value="AMP-binding"/>
    <property type="match status" value="1"/>
</dbReference>
<evidence type="ECO:0000256" key="13">
    <source>
        <dbReference type="ARBA" id="ARBA00033440"/>
    </source>
</evidence>
<keyword evidence="5" id="KW-0596">Phosphopantetheine</keyword>
<dbReference type="InterPro" id="IPR014031">
    <property type="entry name" value="Ketoacyl_synth_C"/>
</dbReference>
<dbReference type="SMART" id="SM00823">
    <property type="entry name" value="PKS_PP"/>
    <property type="match status" value="2"/>
</dbReference>
<dbReference type="Gene3D" id="3.40.47.10">
    <property type="match status" value="1"/>
</dbReference>
<dbReference type="Pfam" id="PF13193">
    <property type="entry name" value="AMP-binding_C"/>
    <property type="match status" value="1"/>
</dbReference>
<evidence type="ECO:0000256" key="14">
    <source>
        <dbReference type="SAM" id="MobiDB-lite"/>
    </source>
</evidence>
<proteinExistence type="inferred from homology"/>
<dbReference type="InterPro" id="IPR014043">
    <property type="entry name" value="Acyl_transferase_dom"/>
</dbReference>
<name>A0ABV3LT68_9ACTN</name>
<dbReference type="Proteomes" id="UP001553843">
    <property type="component" value="Unassembled WGS sequence"/>
</dbReference>
<dbReference type="InterPro" id="IPR045851">
    <property type="entry name" value="AMP-bd_C_sf"/>
</dbReference>
<evidence type="ECO:0000256" key="8">
    <source>
        <dbReference type="ARBA" id="ARBA00022679"/>
    </source>
</evidence>
<evidence type="ECO:0000256" key="7">
    <source>
        <dbReference type="ARBA" id="ARBA00022598"/>
    </source>
</evidence>
<comment type="similarity">
    <text evidence="12">In the C-terminal section; belongs to the NRP synthetase family.</text>
</comment>
<keyword evidence="18" id="KW-1185">Reference proteome</keyword>
<dbReference type="CDD" id="cd12114">
    <property type="entry name" value="A_NRPS_TlmIV_like"/>
    <property type="match status" value="1"/>
</dbReference>
<dbReference type="CDD" id="cd00833">
    <property type="entry name" value="PKS"/>
    <property type="match status" value="1"/>
</dbReference>
<dbReference type="InterPro" id="IPR020845">
    <property type="entry name" value="AMP-binding_CS"/>
</dbReference>
<dbReference type="CDD" id="cd19535">
    <property type="entry name" value="Cyc_NRPS"/>
    <property type="match status" value="1"/>
</dbReference>
<dbReference type="SUPFAM" id="SSF52151">
    <property type="entry name" value="FabD/lysophospholipase-like"/>
    <property type="match status" value="1"/>
</dbReference>
<dbReference type="SUPFAM" id="SSF53474">
    <property type="entry name" value="alpha/beta-Hydrolases"/>
    <property type="match status" value="1"/>
</dbReference>
<feature type="compositionally biased region" description="Low complexity" evidence="14">
    <location>
        <begin position="1008"/>
        <end position="1032"/>
    </location>
</feature>
<dbReference type="InterPro" id="IPR015083">
    <property type="entry name" value="NorB/c/GfsB-D-like_docking"/>
</dbReference>
<dbReference type="InterPro" id="IPR029058">
    <property type="entry name" value="AB_hydrolase_fold"/>
</dbReference>
<dbReference type="InterPro" id="IPR020806">
    <property type="entry name" value="PKS_PP-bd"/>
</dbReference>
<dbReference type="InterPro" id="IPR057737">
    <property type="entry name" value="Condensation_MtbB-like"/>
</dbReference>
<evidence type="ECO:0000313" key="18">
    <source>
        <dbReference type="Proteomes" id="UP001553843"/>
    </source>
</evidence>
<feature type="region of interest" description="Disordered" evidence="14">
    <location>
        <begin position="70"/>
        <end position="92"/>
    </location>
</feature>
<feature type="region of interest" description="Disordered" evidence="14">
    <location>
        <begin position="2013"/>
        <end position="2034"/>
    </location>
</feature>
<dbReference type="InterPro" id="IPR023213">
    <property type="entry name" value="CAT-like_dom_sf"/>
</dbReference>
<dbReference type="Gene3D" id="3.30.559.30">
    <property type="entry name" value="Nonribosomal peptide synthetase, condensation domain"/>
    <property type="match status" value="1"/>
</dbReference>
<reference evidence="17 18" key="1">
    <citation type="submission" date="2024-06" db="EMBL/GenBank/DDBJ databases">
        <title>The Natural Products Discovery Center: Release of the First 8490 Sequenced Strains for Exploring Actinobacteria Biosynthetic Diversity.</title>
        <authorList>
            <person name="Kalkreuter E."/>
            <person name="Kautsar S.A."/>
            <person name="Yang D."/>
            <person name="Bader C.D."/>
            <person name="Teijaro C.N."/>
            <person name="Fluegel L."/>
            <person name="Davis C.M."/>
            <person name="Simpson J.R."/>
            <person name="Lauterbach L."/>
            <person name="Steele A.D."/>
            <person name="Gui C."/>
            <person name="Meng S."/>
            <person name="Li G."/>
            <person name="Viehrig K."/>
            <person name="Ye F."/>
            <person name="Su P."/>
            <person name="Kiefer A.F."/>
            <person name="Nichols A."/>
            <person name="Cepeda A.J."/>
            <person name="Yan W."/>
            <person name="Fan B."/>
            <person name="Jiang Y."/>
            <person name="Adhikari A."/>
            <person name="Zheng C.-J."/>
            <person name="Schuster L."/>
            <person name="Cowan T.M."/>
            <person name="Smanski M.J."/>
            <person name="Chevrette M.G."/>
            <person name="De Carvalho L.P.S."/>
            <person name="Shen B."/>
        </authorList>
    </citation>
    <scope>NUCLEOTIDE SEQUENCE [LARGE SCALE GENOMIC DNA]</scope>
    <source>
        <strain evidence="17 18">NPDC047833</strain>
    </source>
</reference>
<dbReference type="InterPro" id="IPR001031">
    <property type="entry name" value="Thioesterase"/>
</dbReference>
<comment type="cofactor">
    <cofactor evidence="1">
        <name>pantetheine 4'-phosphate</name>
        <dbReference type="ChEBI" id="CHEBI:47942"/>
    </cofactor>
</comment>
<dbReference type="InterPro" id="IPR000873">
    <property type="entry name" value="AMP-dep_synth/lig_dom"/>
</dbReference>
<dbReference type="Gene3D" id="3.40.50.980">
    <property type="match status" value="2"/>
</dbReference>
<evidence type="ECO:0000256" key="3">
    <source>
        <dbReference type="ARBA" id="ARBA00007380"/>
    </source>
</evidence>
<evidence type="ECO:0000256" key="4">
    <source>
        <dbReference type="ARBA" id="ARBA00016743"/>
    </source>
</evidence>
<dbReference type="SUPFAM" id="SSF52777">
    <property type="entry name" value="CoA-dependent acyltransferases"/>
    <property type="match status" value="2"/>
</dbReference>
<keyword evidence="11" id="KW-0012">Acyltransferase</keyword>
<dbReference type="Pfam" id="PF00109">
    <property type="entry name" value="ketoacyl-synt"/>
    <property type="match status" value="1"/>
</dbReference>